<dbReference type="VEuPathDB" id="FungiDB:SPRG_00257"/>
<accession>A0A067D8R7</accession>
<proteinExistence type="predicted"/>
<dbReference type="RefSeq" id="XP_012193750.1">
    <property type="nucleotide sequence ID" value="XM_012338360.1"/>
</dbReference>
<gene>
    <name evidence="1" type="ORF">SPRG_00257</name>
</gene>
<evidence type="ECO:0000313" key="1">
    <source>
        <dbReference type="EMBL" id="KDO35407.1"/>
    </source>
</evidence>
<evidence type="ECO:0000313" key="2">
    <source>
        <dbReference type="Proteomes" id="UP000030745"/>
    </source>
</evidence>
<dbReference type="Proteomes" id="UP000030745">
    <property type="component" value="Unassembled WGS sequence"/>
</dbReference>
<dbReference type="OrthoDB" id="17066at2759"/>
<dbReference type="PANTHER" id="PTHR15827:SF2">
    <property type="entry name" value="CYCLIN-DEPENDENT KINASE 2-INTERACTING PROTEIN"/>
    <property type="match status" value="1"/>
</dbReference>
<dbReference type="GeneID" id="24122905"/>
<sequence>MQRRRTRLTVFKELQTEWDVAIAEGTGRLTQIANALQKETYADGESWGVLAEATGLHTELRHKLQREAHFVQRNLTQLIDRLAEMVGRMRHLCAYEAMPSIELVQVDPDPSATLSPFQSEAYMRELLHMYEAELVAKTLLVHDVLDCAGHNAALLYVASWQMQPFVSKARVAAITALLTLDANPKKLAPSASHKLVR</sequence>
<dbReference type="PANTHER" id="PTHR15827">
    <property type="entry name" value="CYCLIN-DEPENDENT KINASE 2-INTERACTING PROTEIN"/>
    <property type="match status" value="1"/>
</dbReference>
<dbReference type="AlphaFoldDB" id="A0A067D8R7"/>
<name>A0A067D8R7_SAPPC</name>
<dbReference type="OMA" id="ASDIFEC"/>
<dbReference type="EMBL" id="KK583189">
    <property type="protein sequence ID" value="KDO35407.1"/>
    <property type="molecule type" value="Genomic_DNA"/>
</dbReference>
<reference evidence="1 2" key="1">
    <citation type="journal article" date="2013" name="PLoS Genet.">
        <title>Distinctive expansion of potential virulence genes in the genome of the oomycete fish pathogen Saprolegnia parasitica.</title>
        <authorList>
            <person name="Jiang R.H."/>
            <person name="de Bruijn I."/>
            <person name="Haas B.J."/>
            <person name="Belmonte R."/>
            <person name="Lobach L."/>
            <person name="Christie J."/>
            <person name="van den Ackerveken G."/>
            <person name="Bottin A."/>
            <person name="Bulone V."/>
            <person name="Diaz-Moreno S.M."/>
            <person name="Dumas B."/>
            <person name="Fan L."/>
            <person name="Gaulin E."/>
            <person name="Govers F."/>
            <person name="Grenville-Briggs L.J."/>
            <person name="Horner N.R."/>
            <person name="Levin J.Z."/>
            <person name="Mammella M."/>
            <person name="Meijer H.J."/>
            <person name="Morris P."/>
            <person name="Nusbaum C."/>
            <person name="Oome S."/>
            <person name="Phillips A.J."/>
            <person name="van Rooyen D."/>
            <person name="Rzeszutek E."/>
            <person name="Saraiva M."/>
            <person name="Secombes C.J."/>
            <person name="Seidl M.F."/>
            <person name="Snel B."/>
            <person name="Stassen J.H."/>
            <person name="Sykes S."/>
            <person name="Tripathy S."/>
            <person name="van den Berg H."/>
            <person name="Vega-Arreguin J.C."/>
            <person name="Wawra S."/>
            <person name="Young S.K."/>
            <person name="Zeng Q."/>
            <person name="Dieguez-Uribeondo J."/>
            <person name="Russ C."/>
            <person name="Tyler B.M."/>
            <person name="van West P."/>
        </authorList>
    </citation>
    <scope>NUCLEOTIDE SEQUENCE [LARGE SCALE GENOMIC DNA]</scope>
    <source>
        <strain evidence="1 2">CBS 223.65</strain>
    </source>
</reference>
<protein>
    <submittedName>
        <fullName evidence="1">Uncharacterized protein</fullName>
    </submittedName>
</protein>
<dbReference type="KEGG" id="spar:SPRG_00257"/>
<keyword evidence="2" id="KW-1185">Reference proteome</keyword>
<organism evidence="1 2">
    <name type="scientific">Saprolegnia parasitica (strain CBS 223.65)</name>
    <dbReference type="NCBI Taxonomy" id="695850"/>
    <lineage>
        <taxon>Eukaryota</taxon>
        <taxon>Sar</taxon>
        <taxon>Stramenopiles</taxon>
        <taxon>Oomycota</taxon>
        <taxon>Saprolegniomycetes</taxon>
        <taxon>Saprolegniales</taxon>
        <taxon>Saprolegniaceae</taxon>
        <taxon>Saprolegnia</taxon>
    </lineage>
</organism>